<dbReference type="AlphaFoldDB" id="A0A0L0VFJ8"/>
<reference evidence="3" key="1">
    <citation type="submission" date="2014-03" db="EMBL/GenBank/DDBJ databases">
        <title>The Genome Sequence of Puccinia striiformis f. sp. tritici PST-78.</title>
        <authorList>
            <consortium name="The Broad Institute Genome Sequencing Platform"/>
            <person name="Cuomo C."/>
            <person name="Hulbert S."/>
            <person name="Chen X."/>
            <person name="Walker B."/>
            <person name="Young S.K."/>
            <person name="Zeng Q."/>
            <person name="Gargeya S."/>
            <person name="Fitzgerald M."/>
            <person name="Haas B."/>
            <person name="Abouelleil A."/>
            <person name="Alvarado L."/>
            <person name="Arachchi H.M."/>
            <person name="Berlin A.M."/>
            <person name="Chapman S.B."/>
            <person name="Goldberg J."/>
            <person name="Griggs A."/>
            <person name="Gujja S."/>
            <person name="Hansen M."/>
            <person name="Howarth C."/>
            <person name="Imamovic A."/>
            <person name="Larimer J."/>
            <person name="McCowan C."/>
            <person name="Montmayeur A."/>
            <person name="Murphy C."/>
            <person name="Neiman D."/>
            <person name="Pearson M."/>
            <person name="Priest M."/>
            <person name="Roberts A."/>
            <person name="Saif S."/>
            <person name="Shea T."/>
            <person name="Sisk P."/>
            <person name="Sykes S."/>
            <person name="Wortman J."/>
            <person name="Nusbaum C."/>
            <person name="Birren B."/>
        </authorList>
    </citation>
    <scope>NUCLEOTIDE SEQUENCE [LARGE SCALE GENOMIC DNA]</scope>
    <source>
        <strain evidence="3">race PST-78</strain>
    </source>
</reference>
<evidence type="ECO:0008006" key="4">
    <source>
        <dbReference type="Google" id="ProtNLM"/>
    </source>
</evidence>
<accession>A0A0L0VFJ8</accession>
<protein>
    <recommendedName>
        <fullName evidence="4">Hydrophobin</fullName>
    </recommendedName>
</protein>
<evidence type="ECO:0000313" key="3">
    <source>
        <dbReference type="Proteomes" id="UP000054564"/>
    </source>
</evidence>
<evidence type="ECO:0000313" key="2">
    <source>
        <dbReference type="EMBL" id="KNE97956.1"/>
    </source>
</evidence>
<dbReference type="EMBL" id="AJIL01000062">
    <property type="protein sequence ID" value="KNE97956.1"/>
    <property type="molecule type" value="Genomic_DNA"/>
</dbReference>
<feature type="chain" id="PRO_5005549927" description="Hydrophobin" evidence="1">
    <location>
        <begin position="22"/>
        <end position="117"/>
    </location>
</feature>
<keyword evidence="3" id="KW-1185">Reference proteome</keyword>
<gene>
    <name evidence="2" type="ORF">PSTG_08829</name>
</gene>
<comment type="caution">
    <text evidence="2">The sequence shown here is derived from an EMBL/GenBank/DDBJ whole genome shotgun (WGS) entry which is preliminary data.</text>
</comment>
<name>A0A0L0VFJ8_9BASI</name>
<feature type="signal peptide" evidence="1">
    <location>
        <begin position="1"/>
        <end position="21"/>
    </location>
</feature>
<sequence>MLRHVRLFALVLLIASWEVTSEDYDAGFGEPDDDGITYFGCHRNVDALCSGGVEDKRLQELTWAIRLHKKKRDYACHDGHVPQCCQQGLFSAISDSPTHSILKEWKATDNCAHRGQS</sequence>
<proteinExistence type="predicted"/>
<dbReference type="Proteomes" id="UP000054564">
    <property type="component" value="Unassembled WGS sequence"/>
</dbReference>
<organism evidence="2 3">
    <name type="scientific">Puccinia striiformis f. sp. tritici PST-78</name>
    <dbReference type="NCBI Taxonomy" id="1165861"/>
    <lineage>
        <taxon>Eukaryota</taxon>
        <taxon>Fungi</taxon>
        <taxon>Dikarya</taxon>
        <taxon>Basidiomycota</taxon>
        <taxon>Pucciniomycotina</taxon>
        <taxon>Pucciniomycetes</taxon>
        <taxon>Pucciniales</taxon>
        <taxon>Pucciniaceae</taxon>
        <taxon>Puccinia</taxon>
    </lineage>
</organism>
<evidence type="ECO:0000256" key="1">
    <source>
        <dbReference type="SAM" id="SignalP"/>
    </source>
</evidence>
<keyword evidence="1" id="KW-0732">Signal</keyword>